<evidence type="ECO:0000313" key="2">
    <source>
        <dbReference type="Proteomes" id="UP001196413"/>
    </source>
</evidence>
<sequence length="83" mass="9005">MATTSKNSSFLSGLVNSVNSQANQCFATTNAHEESLSTAFKDTPKTDQQRPFDDENAGATITEAVSDDCGPWYLELWTTADHS</sequence>
<organism evidence="1 2">
    <name type="scientific">Parelaphostrongylus tenuis</name>
    <name type="common">Meningeal worm</name>
    <dbReference type="NCBI Taxonomy" id="148309"/>
    <lineage>
        <taxon>Eukaryota</taxon>
        <taxon>Metazoa</taxon>
        <taxon>Ecdysozoa</taxon>
        <taxon>Nematoda</taxon>
        <taxon>Chromadorea</taxon>
        <taxon>Rhabditida</taxon>
        <taxon>Rhabditina</taxon>
        <taxon>Rhabditomorpha</taxon>
        <taxon>Strongyloidea</taxon>
        <taxon>Metastrongylidae</taxon>
        <taxon>Parelaphostrongylus</taxon>
    </lineage>
</organism>
<gene>
    <name evidence="1" type="ORF">KIN20_002148</name>
</gene>
<evidence type="ECO:0000313" key="1">
    <source>
        <dbReference type="EMBL" id="KAJ1347155.1"/>
    </source>
</evidence>
<dbReference type="AlphaFoldDB" id="A0AAD5QGK3"/>
<proteinExistence type="predicted"/>
<dbReference type="EMBL" id="JAHQIW010000280">
    <property type="protein sequence ID" value="KAJ1347155.1"/>
    <property type="molecule type" value="Genomic_DNA"/>
</dbReference>
<protein>
    <submittedName>
        <fullName evidence="1">Uncharacterized protein</fullName>
    </submittedName>
</protein>
<dbReference type="Proteomes" id="UP001196413">
    <property type="component" value="Unassembled WGS sequence"/>
</dbReference>
<name>A0AAD5QGK3_PARTN</name>
<keyword evidence="2" id="KW-1185">Reference proteome</keyword>
<reference evidence="1" key="1">
    <citation type="submission" date="2021-06" db="EMBL/GenBank/DDBJ databases">
        <title>Parelaphostrongylus tenuis whole genome reference sequence.</title>
        <authorList>
            <person name="Garwood T.J."/>
            <person name="Larsen P.A."/>
            <person name="Fountain-Jones N.M."/>
            <person name="Garbe J.R."/>
            <person name="Macchietto M.G."/>
            <person name="Kania S.A."/>
            <person name="Gerhold R.W."/>
            <person name="Richards J.E."/>
            <person name="Wolf T.M."/>
        </authorList>
    </citation>
    <scope>NUCLEOTIDE SEQUENCE</scope>
    <source>
        <strain evidence="1">MNPRO001-30</strain>
        <tissue evidence="1">Meninges</tissue>
    </source>
</reference>
<comment type="caution">
    <text evidence="1">The sequence shown here is derived from an EMBL/GenBank/DDBJ whole genome shotgun (WGS) entry which is preliminary data.</text>
</comment>
<accession>A0AAD5QGK3</accession>